<evidence type="ECO:0008006" key="4">
    <source>
        <dbReference type="Google" id="ProtNLM"/>
    </source>
</evidence>
<gene>
    <name evidence="2" type="ORF">G3R41_14410</name>
</gene>
<dbReference type="Proteomes" id="UP000471152">
    <property type="component" value="Unassembled WGS sequence"/>
</dbReference>
<proteinExistence type="inferred from homology"/>
<evidence type="ECO:0000313" key="2">
    <source>
        <dbReference type="EMBL" id="NEN52112.1"/>
    </source>
</evidence>
<dbReference type="PANTHER" id="PTHR42928:SF5">
    <property type="entry name" value="BLR1237 PROTEIN"/>
    <property type="match status" value="1"/>
</dbReference>
<dbReference type="InterPro" id="IPR042100">
    <property type="entry name" value="Bug_dom1"/>
</dbReference>
<dbReference type="RefSeq" id="WP_211662226.1">
    <property type="nucleotide sequence ID" value="NZ_JAAGWB010000041.1"/>
</dbReference>
<evidence type="ECO:0000313" key="3">
    <source>
        <dbReference type="Proteomes" id="UP000471152"/>
    </source>
</evidence>
<dbReference type="AlphaFoldDB" id="A0A6P0H8R1"/>
<dbReference type="Gene3D" id="3.40.190.150">
    <property type="entry name" value="Bordetella uptake gene, domain 1"/>
    <property type="match status" value="1"/>
</dbReference>
<dbReference type="Gene3D" id="3.40.190.10">
    <property type="entry name" value="Periplasmic binding protein-like II"/>
    <property type="match status" value="1"/>
</dbReference>
<accession>A0A6P0H8R1</accession>
<dbReference type="PANTHER" id="PTHR42928">
    <property type="entry name" value="TRICARBOXYLATE-BINDING PROTEIN"/>
    <property type="match status" value="1"/>
</dbReference>
<name>A0A6P0H8R1_9ACTN</name>
<comment type="caution">
    <text evidence="2">The sequence shown here is derived from an EMBL/GenBank/DDBJ whole genome shotgun (WGS) entry which is preliminary data.</text>
</comment>
<dbReference type="EMBL" id="JAAGWB010000041">
    <property type="protein sequence ID" value="NEN52112.1"/>
    <property type="molecule type" value="Genomic_DNA"/>
</dbReference>
<reference evidence="2 3" key="1">
    <citation type="submission" date="2020-02" db="EMBL/GenBank/DDBJ databases">
        <title>The WGS of Modestobacter muralis DSM 100205.</title>
        <authorList>
            <person name="Jiang Z."/>
        </authorList>
    </citation>
    <scope>NUCLEOTIDE SEQUENCE [LARGE SCALE GENOMIC DNA]</scope>
    <source>
        <strain evidence="2 3">DSM 100205</strain>
    </source>
</reference>
<dbReference type="Pfam" id="PF03401">
    <property type="entry name" value="TctC"/>
    <property type="match status" value="1"/>
</dbReference>
<evidence type="ECO:0000256" key="1">
    <source>
        <dbReference type="ARBA" id="ARBA00006987"/>
    </source>
</evidence>
<dbReference type="InterPro" id="IPR005064">
    <property type="entry name" value="BUG"/>
</dbReference>
<sequence>MPGRLRQPGSAERCSDVIRSGRKIGTMAGRAGISAVLLATVVACGDSEGGGETTAGNDEAGNPFEGESIDFVVPYDPGGGYDTYARLIAPYLGDCLGARVTVLNEPGAGGILATNQTASSPADGTRIQILDMIGVSAAQIAGSEGVNFDLGEFSWIGRIAAPPLVVLTDGDGDMTSFQGLADASEAQFVATGLGGSEYIAAAVLSQAYEIPSTIATGFPGSPDATNTVIAGDADAHVMPYDSVLRFFESGDGAPAAVLSDELPQYMPEAPLIGEFEPQSENGQELVDQLITLADTGRAVGAPPGVPEDRLAALRDGFACAMENEELVAEFDTQERPVDFLGGEEYAQLVDEVLDPTAEFRTVVEESF</sequence>
<comment type="similarity">
    <text evidence="1">Belongs to the UPF0065 (bug) family.</text>
</comment>
<organism evidence="2 3">
    <name type="scientific">Modestobacter muralis</name>
    <dbReference type="NCBI Taxonomy" id="1608614"/>
    <lineage>
        <taxon>Bacteria</taxon>
        <taxon>Bacillati</taxon>
        <taxon>Actinomycetota</taxon>
        <taxon>Actinomycetes</taxon>
        <taxon>Geodermatophilales</taxon>
        <taxon>Geodermatophilaceae</taxon>
        <taxon>Modestobacter</taxon>
    </lineage>
</organism>
<protein>
    <recommendedName>
        <fullName evidence="4">Tripartite tricarboxylate transporter substrate binding protein</fullName>
    </recommendedName>
</protein>